<dbReference type="GeneID" id="57375758"/>
<feature type="transmembrane region" description="Helical" evidence="1">
    <location>
        <begin position="166"/>
        <end position="184"/>
    </location>
</feature>
<feature type="transmembrane region" description="Helical" evidence="1">
    <location>
        <begin position="6"/>
        <end position="24"/>
    </location>
</feature>
<keyword evidence="1" id="KW-0472">Membrane</keyword>
<sequence>MVAVWQAHLSFVLLGFVALSALRFTAAWRPWLLPVLVAVSFIPVNALPLAAYVRSFTDDLAISTLVLLAWVGLCRLGVVRALDRPQQVQMLLLFGLLSLLLYPATLGLTYVDPYRWGFNPRPMIVLVAVAALVMLWLRNSLAVWMLAVGTLAFALRLKASENYWDYLVDPLLAAYCVVAGLMKFKLWEVACSGWRRGSQHIRR</sequence>
<feature type="transmembrane region" description="Helical" evidence="1">
    <location>
        <begin position="31"/>
        <end position="54"/>
    </location>
</feature>
<keyword evidence="1" id="KW-1133">Transmembrane helix</keyword>
<comment type="caution">
    <text evidence="2">The sequence shown here is derived from an EMBL/GenBank/DDBJ whole genome shotgun (WGS) entry which is preliminary data.</text>
</comment>
<accession>A0A1V2JSZ2</accession>
<keyword evidence="3" id="KW-1185">Reference proteome</keyword>
<dbReference type="RefSeq" id="WP_071496418.1">
    <property type="nucleotide sequence ID" value="NZ_LT629702.1"/>
</dbReference>
<reference evidence="2 3" key="1">
    <citation type="submission" date="2016-10" db="EMBL/GenBank/DDBJ databases">
        <title>Pseudomonas lactis sp. nov. and Pseudomonas paralactis sp. nov., isolated from bovine raw milk.</title>
        <authorList>
            <person name="Von Neubeck M."/>
            <person name="Huptas C."/>
            <person name="Glueck C."/>
            <person name="Krewinkel M."/>
            <person name="Stoeckel M."/>
            <person name="Stressler T."/>
            <person name="Fischer L."/>
            <person name="Hinrichs J."/>
            <person name="Scherer S."/>
            <person name="Wenning M."/>
        </authorList>
    </citation>
    <scope>NUCLEOTIDE SEQUENCE [LARGE SCALE GENOMIC DNA]</scope>
    <source>
        <strain evidence="2 3">DSM 18862</strain>
    </source>
</reference>
<dbReference type="AlphaFoldDB" id="A0A1V2JSZ2"/>
<organism evidence="2 3">
    <name type="scientific">Pseudomonas azotoformans</name>
    <dbReference type="NCBI Taxonomy" id="47878"/>
    <lineage>
        <taxon>Bacteria</taxon>
        <taxon>Pseudomonadati</taxon>
        <taxon>Pseudomonadota</taxon>
        <taxon>Gammaproteobacteria</taxon>
        <taxon>Pseudomonadales</taxon>
        <taxon>Pseudomonadaceae</taxon>
        <taxon>Pseudomonas</taxon>
    </lineage>
</organism>
<evidence type="ECO:0000256" key="1">
    <source>
        <dbReference type="SAM" id="Phobius"/>
    </source>
</evidence>
<dbReference type="OrthoDB" id="6077780at2"/>
<proteinExistence type="predicted"/>
<dbReference type="EMBL" id="MNPV01000001">
    <property type="protein sequence ID" value="ONH47886.1"/>
    <property type="molecule type" value="Genomic_DNA"/>
</dbReference>
<evidence type="ECO:0000313" key="3">
    <source>
        <dbReference type="Proteomes" id="UP000188559"/>
    </source>
</evidence>
<name>A0A1V2JSZ2_PSEAZ</name>
<feature type="transmembrane region" description="Helical" evidence="1">
    <location>
        <begin position="60"/>
        <end position="78"/>
    </location>
</feature>
<dbReference type="Proteomes" id="UP000188559">
    <property type="component" value="Unassembled WGS sequence"/>
</dbReference>
<protein>
    <submittedName>
        <fullName evidence="2">Uncharacterized protein</fullName>
    </submittedName>
</protein>
<gene>
    <name evidence="2" type="ORF">BLL37_00580</name>
</gene>
<feature type="transmembrane region" description="Helical" evidence="1">
    <location>
        <begin position="123"/>
        <end position="154"/>
    </location>
</feature>
<keyword evidence="1" id="KW-0812">Transmembrane</keyword>
<evidence type="ECO:0000313" key="2">
    <source>
        <dbReference type="EMBL" id="ONH47886.1"/>
    </source>
</evidence>
<feature type="transmembrane region" description="Helical" evidence="1">
    <location>
        <begin position="90"/>
        <end position="111"/>
    </location>
</feature>